<sequence>MSSLNPLASEFRTTSDDPWSGYSPEHEPSTTPKMNGSSHLDDANGGASASMHAPSHIKASLANNDDRSGFPSSSMLSTRLPRVGSSFGSKGDQSTSQSSRPRPAFNPFESESLSAAWGLPTPKDEHQKSLETQHTHEQPVPAAPNRQEATTPISNGFKDPLSDTADAYQQASGPLPTTREQISQNRTNLQSMVARSDPLAEAQAAEAEHYDDDDDENRDEDEDE</sequence>
<feature type="compositionally biased region" description="Polar residues" evidence="1">
    <location>
        <begin position="29"/>
        <end position="38"/>
    </location>
</feature>
<dbReference type="EMBL" id="KZ819207">
    <property type="protein sequence ID" value="PWY97485.1"/>
    <property type="molecule type" value="Genomic_DNA"/>
</dbReference>
<evidence type="ECO:0000313" key="3">
    <source>
        <dbReference type="Proteomes" id="UP000246740"/>
    </source>
</evidence>
<feature type="compositionally biased region" description="Basic and acidic residues" evidence="1">
    <location>
        <begin position="122"/>
        <end position="137"/>
    </location>
</feature>
<name>A0A317XH53_9BASI</name>
<feature type="compositionally biased region" description="Polar residues" evidence="1">
    <location>
        <begin position="178"/>
        <end position="193"/>
    </location>
</feature>
<feature type="non-terminal residue" evidence="2">
    <location>
        <position position="224"/>
    </location>
</feature>
<organism evidence="2 3">
    <name type="scientific">Testicularia cyperi</name>
    <dbReference type="NCBI Taxonomy" id="1882483"/>
    <lineage>
        <taxon>Eukaryota</taxon>
        <taxon>Fungi</taxon>
        <taxon>Dikarya</taxon>
        <taxon>Basidiomycota</taxon>
        <taxon>Ustilaginomycotina</taxon>
        <taxon>Ustilaginomycetes</taxon>
        <taxon>Ustilaginales</taxon>
        <taxon>Anthracoideaceae</taxon>
        <taxon>Testicularia</taxon>
    </lineage>
</organism>
<keyword evidence="3" id="KW-1185">Reference proteome</keyword>
<dbReference type="OrthoDB" id="10057496at2759"/>
<evidence type="ECO:0000313" key="2">
    <source>
        <dbReference type="EMBL" id="PWY97485.1"/>
    </source>
</evidence>
<dbReference type="InParanoid" id="A0A317XH53"/>
<dbReference type="Proteomes" id="UP000246740">
    <property type="component" value="Unassembled WGS sequence"/>
</dbReference>
<reference evidence="2 3" key="1">
    <citation type="journal article" date="2018" name="Mol. Biol. Evol.">
        <title>Broad Genomic Sampling Reveals a Smut Pathogenic Ancestry of the Fungal Clade Ustilaginomycotina.</title>
        <authorList>
            <person name="Kijpornyongpan T."/>
            <person name="Mondo S.J."/>
            <person name="Barry K."/>
            <person name="Sandor L."/>
            <person name="Lee J."/>
            <person name="Lipzen A."/>
            <person name="Pangilinan J."/>
            <person name="LaButti K."/>
            <person name="Hainaut M."/>
            <person name="Henrissat B."/>
            <person name="Grigoriev I.V."/>
            <person name="Spatafora J.W."/>
            <person name="Aime M.C."/>
        </authorList>
    </citation>
    <scope>NUCLEOTIDE SEQUENCE [LARGE SCALE GENOMIC DNA]</scope>
    <source>
        <strain evidence="2 3">MCA 3645</strain>
    </source>
</reference>
<feature type="region of interest" description="Disordered" evidence="1">
    <location>
        <begin position="1"/>
        <end position="224"/>
    </location>
</feature>
<feature type="compositionally biased region" description="Polar residues" evidence="1">
    <location>
        <begin position="86"/>
        <end position="100"/>
    </location>
</feature>
<protein>
    <submittedName>
        <fullName evidence="2">Uncharacterized protein</fullName>
    </submittedName>
</protein>
<evidence type="ECO:0000256" key="1">
    <source>
        <dbReference type="SAM" id="MobiDB-lite"/>
    </source>
</evidence>
<accession>A0A317XH53</accession>
<dbReference type="STRING" id="1882483.A0A317XH53"/>
<feature type="compositionally biased region" description="Acidic residues" evidence="1">
    <location>
        <begin position="209"/>
        <end position="224"/>
    </location>
</feature>
<proteinExistence type="predicted"/>
<gene>
    <name evidence="2" type="ORF">BCV70DRAFT_228566</name>
</gene>
<dbReference type="AlphaFoldDB" id="A0A317XH53"/>